<dbReference type="InterPro" id="IPR011583">
    <property type="entry name" value="Chitinase_II/V-like_cat"/>
</dbReference>
<dbReference type="SMART" id="SM00636">
    <property type="entry name" value="Glyco_18"/>
    <property type="match status" value="1"/>
</dbReference>
<proteinExistence type="inferred from homology"/>
<name>A0A9W8MIP2_9AGAR</name>
<keyword evidence="4" id="KW-0146">Chitin degradation</keyword>
<keyword evidence="3 8" id="KW-0378">Hydrolase</keyword>
<dbReference type="PROSITE" id="PS01095">
    <property type="entry name" value="GH18_1"/>
    <property type="match status" value="1"/>
</dbReference>
<dbReference type="Pfam" id="PF00704">
    <property type="entry name" value="Glyco_hydro_18"/>
    <property type="match status" value="1"/>
</dbReference>
<dbReference type="InterPro" id="IPR053214">
    <property type="entry name" value="LysM12-like"/>
</dbReference>
<evidence type="ECO:0000313" key="12">
    <source>
        <dbReference type="Proteomes" id="UP001140091"/>
    </source>
</evidence>
<accession>A0A9W8MIP2</accession>
<dbReference type="GO" id="GO:0006032">
    <property type="term" value="P:chitin catabolic process"/>
    <property type="evidence" value="ECO:0007669"/>
    <property type="project" value="UniProtKB-KW"/>
</dbReference>
<evidence type="ECO:0000256" key="2">
    <source>
        <dbReference type="ARBA" id="ARBA00022669"/>
    </source>
</evidence>
<protein>
    <recommendedName>
        <fullName evidence="10">GH18 domain-containing protein</fullName>
    </recommendedName>
</protein>
<dbReference type="InterPro" id="IPR017853">
    <property type="entry name" value="GH"/>
</dbReference>
<dbReference type="PANTHER" id="PTHR47700">
    <property type="entry name" value="V CHITINASE, PUTATIVE (AFU_ORTHOLOGUE AFUA_6G13720)-RELATED"/>
    <property type="match status" value="1"/>
</dbReference>
<evidence type="ECO:0000256" key="1">
    <source>
        <dbReference type="ARBA" id="ARBA00000822"/>
    </source>
</evidence>
<organism evidence="11 12">
    <name type="scientific">Candolleomyces eurysporus</name>
    <dbReference type="NCBI Taxonomy" id="2828524"/>
    <lineage>
        <taxon>Eukaryota</taxon>
        <taxon>Fungi</taxon>
        <taxon>Dikarya</taxon>
        <taxon>Basidiomycota</taxon>
        <taxon>Agaricomycotina</taxon>
        <taxon>Agaricomycetes</taxon>
        <taxon>Agaricomycetidae</taxon>
        <taxon>Agaricales</taxon>
        <taxon>Agaricineae</taxon>
        <taxon>Psathyrellaceae</taxon>
        <taxon>Candolleomyces</taxon>
    </lineage>
</organism>
<comment type="catalytic activity">
    <reaction evidence="1">
        <text>Random endo-hydrolysis of N-acetyl-beta-D-glucosaminide (1-&gt;4)-beta-linkages in chitin and chitodextrins.</text>
        <dbReference type="EC" id="3.2.1.14"/>
    </reaction>
</comment>
<dbReference type="Proteomes" id="UP001140091">
    <property type="component" value="Unassembled WGS sequence"/>
</dbReference>
<keyword evidence="12" id="KW-1185">Reference proteome</keyword>
<dbReference type="InterPro" id="IPR001579">
    <property type="entry name" value="Glyco_hydro_18_chit_AS"/>
</dbReference>
<sequence>MLSTQANRATFIASVQDHIRTYGLDGIDIDFEYPAAMERNGPEEDRPNFTTLLGELRAALGTSKTISVALPASYHYLRGFEPDKVDDQVDYINLMTYDYHGPWDLKLSGDDGTAKPHTSSLDILDSMRLLRRAGVDFNKLNLGLAWYGRTYAVGTCKGTSCPNLHCMVGDQQTTGGGTPGPCTADPSLKSQLEIWQELSEDRITPTLDQATQTYWYNNNVRSAFSFVCSIPP</sequence>
<keyword evidence="6 8" id="KW-0326">Glycosidase</keyword>
<dbReference type="GO" id="GO:0008061">
    <property type="term" value="F:chitin binding"/>
    <property type="evidence" value="ECO:0007669"/>
    <property type="project" value="InterPro"/>
</dbReference>
<keyword evidence="7" id="KW-0624">Polysaccharide degradation</keyword>
<dbReference type="SUPFAM" id="SSF51445">
    <property type="entry name" value="(Trans)glycosidases"/>
    <property type="match status" value="1"/>
</dbReference>
<evidence type="ECO:0000256" key="7">
    <source>
        <dbReference type="ARBA" id="ARBA00023326"/>
    </source>
</evidence>
<comment type="similarity">
    <text evidence="9">Belongs to the glycosyl hydrolase 18 family.</text>
</comment>
<dbReference type="AlphaFoldDB" id="A0A9W8MIP2"/>
<evidence type="ECO:0000256" key="4">
    <source>
        <dbReference type="ARBA" id="ARBA00023024"/>
    </source>
</evidence>
<dbReference type="InterPro" id="IPR001223">
    <property type="entry name" value="Glyco_hydro18_cat"/>
</dbReference>
<feature type="non-terminal residue" evidence="11">
    <location>
        <position position="232"/>
    </location>
</feature>
<evidence type="ECO:0000256" key="3">
    <source>
        <dbReference type="ARBA" id="ARBA00022801"/>
    </source>
</evidence>
<dbReference type="EMBL" id="JANBPK010000743">
    <property type="protein sequence ID" value="KAJ2933440.1"/>
    <property type="molecule type" value="Genomic_DNA"/>
</dbReference>
<keyword evidence="5" id="KW-0119">Carbohydrate metabolism</keyword>
<dbReference type="InterPro" id="IPR029070">
    <property type="entry name" value="Chitinase_insertion_sf"/>
</dbReference>
<gene>
    <name evidence="11" type="ORF">H1R20_g3664</name>
</gene>
<comment type="caution">
    <text evidence="11">The sequence shown here is derived from an EMBL/GenBank/DDBJ whole genome shotgun (WGS) entry which is preliminary data.</text>
</comment>
<evidence type="ECO:0000259" key="10">
    <source>
        <dbReference type="PROSITE" id="PS51910"/>
    </source>
</evidence>
<dbReference type="Gene3D" id="3.20.20.80">
    <property type="entry name" value="Glycosidases"/>
    <property type="match status" value="1"/>
</dbReference>
<dbReference type="OrthoDB" id="73875at2759"/>
<evidence type="ECO:0000313" key="11">
    <source>
        <dbReference type="EMBL" id="KAJ2933440.1"/>
    </source>
</evidence>
<feature type="domain" description="GH18" evidence="10">
    <location>
        <begin position="1"/>
        <end position="232"/>
    </location>
</feature>
<dbReference type="GO" id="GO:0000272">
    <property type="term" value="P:polysaccharide catabolic process"/>
    <property type="evidence" value="ECO:0007669"/>
    <property type="project" value="UniProtKB-KW"/>
</dbReference>
<evidence type="ECO:0000256" key="9">
    <source>
        <dbReference type="RuleBase" id="RU004453"/>
    </source>
</evidence>
<reference evidence="11" key="1">
    <citation type="submission" date="2022-06" db="EMBL/GenBank/DDBJ databases">
        <title>Genome Sequence of Candolleomyces eurysporus.</title>
        <authorList>
            <person name="Buettner E."/>
        </authorList>
    </citation>
    <scope>NUCLEOTIDE SEQUENCE</scope>
    <source>
        <strain evidence="11">VTCC 930004</strain>
    </source>
</reference>
<keyword evidence="2" id="KW-0147">Chitin-binding</keyword>
<dbReference type="PROSITE" id="PS51910">
    <property type="entry name" value="GH18_2"/>
    <property type="match status" value="1"/>
</dbReference>
<evidence type="ECO:0000256" key="5">
    <source>
        <dbReference type="ARBA" id="ARBA00023277"/>
    </source>
</evidence>
<evidence type="ECO:0000256" key="6">
    <source>
        <dbReference type="ARBA" id="ARBA00023295"/>
    </source>
</evidence>
<evidence type="ECO:0000256" key="8">
    <source>
        <dbReference type="RuleBase" id="RU000489"/>
    </source>
</evidence>
<dbReference type="SUPFAM" id="SSF54556">
    <property type="entry name" value="Chitinase insertion domain"/>
    <property type="match status" value="1"/>
</dbReference>
<dbReference type="GO" id="GO:0008843">
    <property type="term" value="F:endochitinase activity"/>
    <property type="evidence" value="ECO:0007669"/>
    <property type="project" value="UniProtKB-EC"/>
</dbReference>
<dbReference type="PANTHER" id="PTHR47700:SF2">
    <property type="entry name" value="CHITINASE"/>
    <property type="match status" value="1"/>
</dbReference>